<organism evidence="2 3">
    <name type="scientific">Levilactobacillus brevis</name>
    <name type="common">Lactobacillus brevis</name>
    <dbReference type="NCBI Taxonomy" id="1580"/>
    <lineage>
        <taxon>Bacteria</taxon>
        <taxon>Bacillati</taxon>
        <taxon>Bacillota</taxon>
        <taxon>Bacilli</taxon>
        <taxon>Lactobacillales</taxon>
        <taxon>Lactobacillaceae</taxon>
        <taxon>Levilactobacillus</taxon>
    </lineage>
</organism>
<gene>
    <name evidence="2" type="ORF">CNR29_07225</name>
</gene>
<feature type="transmembrane region" description="Helical" evidence="1">
    <location>
        <begin position="7"/>
        <end position="30"/>
    </location>
</feature>
<evidence type="ECO:0000313" key="3">
    <source>
        <dbReference type="Proteomes" id="UP000217918"/>
    </source>
</evidence>
<feature type="transmembrane region" description="Helical" evidence="1">
    <location>
        <begin position="50"/>
        <end position="72"/>
    </location>
</feature>
<keyword evidence="1" id="KW-1133">Transmembrane helix</keyword>
<dbReference type="EMBL" id="NVYO01000001">
    <property type="protein sequence ID" value="PBQ23817.1"/>
    <property type="molecule type" value="Genomic_DNA"/>
</dbReference>
<proteinExistence type="predicted"/>
<comment type="caution">
    <text evidence="2">The sequence shown here is derived from an EMBL/GenBank/DDBJ whole genome shotgun (WGS) entry which is preliminary data.</text>
</comment>
<dbReference type="AlphaFoldDB" id="A0A2A3TYF0"/>
<dbReference type="GeneID" id="56993306"/>
<dbReference type="RefSeq" id="WP_021742231.1">
    <property type="nucleotide sequence ID" value="NZ_BBOW01000078.1"/>
</dbReference>
<dbReference type="Proteomes" id="UP000217918">
    <property type="component" value="Unassembled WGS sequence"/>
</dbReference>
<protein>
    <submittedName>
        <fullName evidence="2">Alkaline shock response membrane anchor protein AmaP</fullName>
    </submittedName>
</protein>
<accession>A0A2A3TYF0</accession>
<keyword evidence="1" id="KW-0472">Membrane</keyword>
<evidence type="ECO:0000256" key="1">
    <source>
        <dbReference type="SAM" id="Phobius"/>
    </source>
</evidence>
<keyword evidence="1" id="KW-0812">Transmembrane</keyword>
<dbReference type="NCBIfam" id="NF033218">
    <property type="entry name" value="anchor_AmaP"/>
    <property type="match status" value="1"/>
</dbReference>
<reference evidence="2 3" key="1">
    <citation type="submission" date="2017-09" db="EMBL/GenBank/DDBJ databases">
        <title>Genome sequence of Lactobacillus brevis D7.</title>
        <authorList>
            <person name="Kwon M.-S."/>
            <person name="Lim S.K."/>
            <person name="Choi H.-J."/>
        </authorList>
    </citation>
    <scope>NUCLEOTIDE SEQUENCE [LARGE SCALE GENOMIC DNA]</scope>
    <source>
        <strain evidence="2 3">D7</strain>
    </source>
</reference>
<sequence>MRRGNKVLLTILGLILLALAVLQIGWWLPIPGLSAWSTDVSYTQMFWLKYALAGAVIIVGIVGLVFMMMGIFKPIREKQWQFTNQIGMLEVPQAAIEKALRQQLAEQVGVIDPQVTIKLLRHKRVRMKAVAQVSSADQIDSLAEQAEQVIENYLQRQLDLTVTKPVVQLSPVDRKQHVSVV</sequence>
<name>A0A2A3TYF0_LEVBR</name>
<evidence type="ECO:0000313" key="2">
    <source>
        <dbReference type="EMBL" id="PBQ23817.1"/>
    </source>
</evidence>